<dbReference type="InterPro" id="IPR003439">
    <property type="entry name" value="ABC_transporter-like_ATP-bd"/>
</dbReference>
<dbReference type="Proteomes" id="UP000824238">
    <property type="component" value="Unassembled WGS sequence"/>
</dbReference>
<dbReference type="InterPro" id="IPR027417">
    <property type="entry name" value="P-loop_NTPase"/>
</dbReference>
<dbReference type="InterPro" id="IPR050153">
    <property type="entry name" value="Metal_Ion_Import_ABC"/>
</dbReference>
<feature type="domain" description="ABC transporter" evidence="4">
    <location>
        <begin position="3"/>
        <end position="238"/>
    </location>
</feature>
<dbReference type="AlphaFoldDB" id="A0A9D1DJV9"/>
<dbReference type="Gene3D" id="3.40.50.300">
    <property type="entry name" value="P-loop containing nucleotide triphosphate hydrolases"/>
    <property type="match status" value="1"/>
</dbReference>
<dbReference type="PANTHER" id="PTHR42734">
    <property type="entry name" value="METAL TRANSPORT SYSTEM ATP-BINDING PROTEIN TM_0124-RELATED"/>
    <property type="match status" value="1"/>
</dbReference>
<dbReference type="EMBL" id="DVHH01000019">
    <property type="protein sequence ID" value="HIR54139.1"/>
    <property type="molecule type" value="Genomic_DNA"/>
</dbReference>
<accession>A0A9D1DJV9</accession>
<comment type="caution">
    <text evidence="5">The sequence shown here is derived from an EMBL/GenBank/DDBJ whole genome shotgun (WGS) entry which is preliminary data.</text>
</comment>
<dbReference type="SMART" id="SM00382">
    <property type="entry name" value="AAA"/>
    <property type="match status" value="1"/>
</dbReference>
<dbReference type="PROSITE" id="PS00211">
    <property type="entry name" value="ABC_TRANSPORTER_1"/>
    <property type="match status" value="1"/>
</dbReference>
<dbReference type="FunFam" id="3.40.50.300:FF:000134">
    <property type="entry name" value="Iron-enterobactin ABC transporter ATP-binding protein"/>
    <property type="match status" value="1"/>
</dbReference>
<evidence type="ECO:0000313" key="6">
    <source>
        <dbReference type="Proteomes" id="UP000824238"/>
    </source>
</evidence>
<evidence type="ECO:0000259" key="4">
    <source>
        <dbReference type="PROSITE" id="PS50893"/>
    </source>
</evidence>
<evidence type="ECO:0000256" key="3">
    <source>
        <dbReference type="ARBA" id="ARBA00022840"/>
    </source>
</evidence>
<dbReference type="GO" id="GO:0016887">
    <property type="term" value="F:ATP hydrolysis activity"/>
    <property type="evidence" value="ECO:0007669"/>
    <property type="project" value="InterPro"/>
</dbReference>
<dbReference type="InterPro" id="IPR017871">
    <property type="entry name" value="ABC_transporter-like_CS"/>
</dbReference>
<dbReference type="InterPro" id="IPR003593">
    <property type="entry name" value="AAA+_ATPase"/>
</dbReference>
<evidence type="ECO:0000313" key="5">
    <source>
        <dbReference type="EMBL" id="HIR54139.1"/>
    </source>
</evidence>
<name>A0A9D1DJV9_9FIRM</name>
<dbReference type="PANTHER" id="PTHR42734:SF19">
    <property type="entry name" value="IRON COMPOUNDS ABC TRANSPORTER, ATP-BINDING PROTEIN"/>
    <property type="match status" value="1"/>
</dbReference>
<dbReference type="PROSITE" id="PS50893">
    <property type="entry name" value="ABC_TRANSPORTER_2"/>
    <property type="match status" value="1"/>
</dbReference>
<reference evidence="5" key="1">
    <citation type="submission" date="2020-10" db="EMBL/GenBank/DDBJ databases">
        <authorList>
            <person name="Gilroy R."/>
        </authorList>
    </citation>
    <scope>NUCLEOTIDE SEQUENCE</scope>
    <source>
        <strain evidence="5">ChiGjej3B3-7149</strain>
    </source>
</reference>
<dbReference type="SUPFAM" id="SSF52540">
    <property type="entry name" value="P-loop containing nucleoside triphosphate hydrolases"/>
    <property type="match status" value="1"/>
</dbReference>
<dbReference type="CDD" id="cd03214">
    <property type="entry name" value="ABC_Iron-Siderophores_B12_Hemin"/>
    <property type="match status" value="1"/>
</dbReference>
<gene>
    <name evidence="5" type="ORF">IAD36_00830</name>
</gene>
<sequence>MSIEVKNLSFSYGEHEVLHDVSFSVAAGEYLSILGPNGVGKSTLFRCVLGLLRDYTGSVTVEGRDAKSLSIREAARLIAYIPQSSHPAFNYSVRDIVLMGTTSGLGTFATPKKEDVRRVDEALEKIGIPHLAERCFHRISGGERQLALIARALVQRAPVLMLDEPTASLDFGNQLLVLNCARELAREGYTVIQTTHNPEHSYMFSDRILALRGGRVLTEGGPKEVLTPELMRELYGVEVEVSSLFGDRVRICTPASVARGQ</sequence>
<reference evidence="5" key="2">
    <citation type="journal article" date="2021" name="PeerJ">
        <title>Extensive microbial diversity within the chicken gut microbiome revealed by metagenomics and culture.</title>
        <authorList>
            <person name="Gilroy R."/>
            <person name="Ravi A."/>
            <person name="Getino M."/>
            <person name="Pursley I."/>
            <person name="Horton D.L."/>
            <person name="Alikhan N.F."/>
            <person name="Baker D."/>
            <person name="Gharbi K."/>
            <person name="Hall N."/>
            <person name="Watson M."/>
            <person name="Adriaenssens E.M."/>
            <person name="Foster-Nyarko E."/>
            <person name="Jarju S."/>
            <person name="Secka A."/>
            <person name="Antonio M."/>
            <person name="Oren A."/>
            <person name="Chaudhuri R.R."/>
            <person name="La Ragione R."/>
            <person name="Hildebrand F."/>
            <person name="Pallen M.J."/>
        </authorList>
    </citation>
    <scope>NUCLEOTIDE SEQUENCE</scope>
    <source>
        <strain evidence="5">ChiGjej3B3-7149</strain>
    </source>
</reference>
<protein>
    <submittedName>
        <fullName evidence="5">ABC transporter ATP-binding protein</fullName>
    </submittedName>
</protein>
<keyword evidence="2" id="KW-0547">Nucleotide-binding</keyword>
<evidence type="ECO:0000256" key="1">
    <source>
        <dbReference type="ARBA" id="ARBA00022448"/>
    </source>
</evidence>
<organism evidence="5 6">
    <name type="scientific">Candidatus Scatomorpha intestinigallinarum</name>
    <dbReference type="NCBI Taxonomy" id="2840923"/>
    <lineage>
        <taxon>Bacteria</taxon>
        <taxon>Bacillati</taxon>
        <taxon>Bacillota</taxon>
        <taxon>Clostridia</taxon>
        <taxon>Eubacteriales</taxon>
        <taxon>Candidatus Scatomorpha</taxon>
    </lineage>
</organism>
<keyword evidence="1" id="KW-0813">Transport</keyword>
<dbReference type="GO" id="GO:0005524">
    <property type="term" value="F:ATP binding"/>
    <property type="evidence" value="ECO:0007669"/>
    <property type="project" value="UniProtKB-KW"/>
</dbReference>
<evidence type="ECO:0000256" key="2">
    <source>
        <dbReference type="ARBA" id="ARBA00022741"/>
    </source>
</evidence>
<dbReference type="Pfam" id="PF00005">
    <property type="entry name" value="ABC_tran"/>
    <property type="match status" value="1"/>
</dbReference>
<keyword evidence="3 5" id="KW-0067">ATP-binding</keyword>
<proteinExistence type="predicted"/>